<dbReference type="SUPFAM" id="SSF51197">
    <property type="entry name" value="Clavaminate synthase-like"/>
    <property type="match status" value="1"/>
</dbReference>
<gene>
    <name evidence="25" type="primary">Bbox1</name>
    <name evidence="25" type="ORF">GTO95_0005812</name>
</gene>
<keyword evidence="17" id="KW-0333">Golgi apparatus</keyword>
<evidence type="ECO:0000256" key="2">
    <source>
        <dbReference type="ARBA" id="ARBA00001961"/>
    </source>
</evidence>
<dbReference type="GO" id="GO:0005576">
    <property type="term" value="C:extracellular region"/>
    <property type="evidence" value="ECO:0007669"/>
    <property type="project" value="UniProtKB-SubCell"/>
</dbReference>
<protein>
    <submittedName>
        <fullName evidence="25">BODG dioxygenase</fullName>
    </submittedName>
</protein>
<evidence type="ECO:0000256" key="16">
    <source>
        <dbReference type="ARBA" id="ARBA00023004"/>
    </source>
</evidence>
<feature type="non-terminal residue" evidence="25">
    <location>
        <position position="788"/>
    </location>
</feature>
<keyword evidence="14 25" id="KW-0223">Dioxygenase</keyword>
<evidence type="ECO:0000256" key="5">
    <source>
        <dbReference type="ARBA" id="ARBA00004613"/>
    </source>
</evidence>
<dbReference type="FunFam" id="3.60.130.10:FF:000055">
    <property type="entry name" value="Butyrobetaine (gamma), 2-oxoglutarate dioxygenase (gamma-butyrobetaine hydroxylase) 1"/>
    <property type="match status" value="1"/>
</dbReference>
<dbReference type="PANTHER" id="PTHR31185">
    <property type="entry name" value="FIN BUD INITIATION FACTOR FIBIN"/>
    <property type="match status" value="1"/>
</dbReference>
<evidence type="ECO:0000256" key="17">
    <source>
        <dbReference type="ARBA" id="ARBA00023034"/>
    </source>
</evidence>
<evidence type="ECO:0000256" key="19">
    <source>
        <dbReference type="ARBA" id="ARBA00023180"/>
    </source>
</evidence>
<evidence type="ECO:0000256" key="8">
    <source>
        <dbReference type="ARBA" id="ARBA00008654"/>
    </source>
</evidence>
<comment type="subunit">
    <text evidence="20">Homodimer; disulfide-linked. Seems to also exist as monomers.</text>
</comment>
<keyword evidence="11 22" id="KW-0732">Signal</keyword>
<sequence length="788" mass="89010">MFLHLLLTVLTLSLPSGKAYFAGPLQPEMSNGTFHHYFVPDGDYEENDDPEKCQMLFKMTDHRKCLLDEDQDSVIRDDFTIIKRHIEDTARVLEGVGKSISYDLDGEESYGSYLRRETTQIAEAFGSSEKSLLELEVKFKQSQENELKEEHRINDDFLDMIIHTREALKETLDISLGLRDKHELLSLVIRMLALISFSSSLGLLNLTYLKSPLDSADGEFTSAVSVPHQTCCAVGLLVWIGCLMLARQGHTLVLNEVVPALLPALRRGAQPPTAGPGRGHRGGQGGADRAHQAARCQSVHLHGPANVPAWRINFVWPVLASDVAADRRCITLQLTAGSPTGAQHLYPFVWLRDNCQCPRCFLPSAGARSLPLPDLDVDTGVDRVELTEPTKVSVVWPDQHTSEFDADWLKKRCFSPSARQKQREELFLNDKQYWGSELRIPTASFEEVLSDDKAAYSWLTALRRVGIVYLKGAPAEQGQVARLSDRIGYLRLTFYGWLMPLSRAVRSLRSPLTKGVEQNAFYNIIPHHTWTHVYLIIIFKQMTSGYMRISCFFKGNQQRHTWQVQDKTDANNVAYTSGKLSLHSDYPALHHPPGVQFLHCIRQAEEGGQSEVVDGFNAANQLRRENPEAFRILSSLRIDFTDTGADYCDFAVQSKNRIIDVDADGQVVRINYNNATRDSVLDAPLEQIQPFYGALKAFVDLMGRPQNLVTYRMEPDCRAFPLVGVTCPHPCVLPTGDMVTFDNWRLLHGRRSYVSTRRNPRHLEGAYLDWDEVMSRLRILRRAIRGDS</sequence>
<dbReference type="Pfam" id="PF02668">
    <property type="entry name" value="TauD"/>
    <property type="match status" value="1"/>
</dbReference>
<dbReference type="FunFam" id="3.30.2020.30:FF:000002">
    <property type="entry name" value="Putative gamma-butyrobetaine dioxygenase"/>
    <property type="match status" value="1"/>
</dbReference>
<comment type="caution">
    <text evidence="25">The sequence shown here is derived from an EMBL/GenBank/DDBJ whole genome shotgun (WGS) entry which is preliminary data.</text>
</comment>
<evidence type="ECO:0000256" key="9">
    <source>
        <dbReference type="ARBA" id="ARBA00022525"/>
    </source>
</evidence>
<dbReference type="AlphaFoldDB" id="A0A8J7P444"/>
<feature type="signal peptide" evidence="22">
    <location>
        <begin position="1"/>
        <end position="19"/>
    </location>
</feature>
<dbReference type="EMBL" id="JAAWVO010073700">
    <property type="protein sequence ID" value="MBN3324995.1"/>
    <property type="molecule type" value="Genomic_DNA"/>
</dbReference>
<dbReference type="InterPro" id="IPR038492">
    <property type="entry name" value="GBBH-like_N_sf"/>
</dbReference>
<evidence type="ECO:0000256" key="7">
    <source>
        <dbReference type="ARBA" id="ARBA00007437"/>
    </source>
</evidence>
<keyword evidence="9" id="KW-0964">Secreted</keyword>
<proteinExistence type="inferred from homology"/>
<dbReference type="Pfam" id="PF15819">
    <property type="entry name" value="Fibin"/>
    <property type="match status" value="1"/>
</dbReference>
<dbReference type="GO" id="GO:0045329">
    <property type="term" value="P:carnitine biosynthetic process"/>
    <property type="evidence" value="ECO:0007669"/>
    <property type="project" value="UniProtKB-UniPathway"/>
</dbReference>
<name>A0A8J7P444_ATRSP</name>
<comment type="similarity">
    <text evidence="7">Belongs to the FIBIN family.</text>
</comment>
<evidence type="ECO:0000256" key="18">
    <source>
        <dbReference type="ARBA" id="ARBA00023157"/>
    </source>
</evidence>
<dbReference type="InterPro" id="IPR003819">
    <property type="entry name" value="TauD/TfdA-like"/>
</dbReference>
<evidence type="ECO:0000256" key="3">
    <source>
        <dbReference type="ARBA" id="ARBA00004240"/>
    </source>
</evidence>
<organism evidence="25 26">
    <name type="scientific">Atractosteus spatula</name>
    <name type="common">Alligator gar</name>
    <name type="synonym">Lepisosteus spatula</name>
    <dbReference type="NCBI Taxonomy" id="7917"/>
    <lineage>
        <taxon>Eukaryota</taxon>
        <taxon>Metazoa</taxon>
        <taxon>Chordata</taxon>
        <taxon>Craniata</taxon>
        <taxon>Vertebrata</taxon>
        <taxon>Euteleostomi</taxon>
        <taxon>Actinopterygii</taxon>
        <taxon>Neopterygii</taxon>
        <taxon>Holostei</taxon>
        <taxon>Semionotiformes</taxon>
        <taxon>Lepisosteidae</taxon>
        <taxon>Atractosteus</taxon>
    </lineage>
</organism>
<dbReference type="Gene3D" id="3.30.2020.30">
    <property type="match status" value="1"/>
</dbReference>
<evidence type="ECO:0000313" key="26">
    <source>
        <dbReference type="Proteomes" id="UP000736164"/>
    </source>
</evidence>
<feature type="region of interest" description="Disordered" evidence="21">
    <location>
        <begin position="269"/>
        <end position="289"/>
    </location>
</feature>
<comment type="pathway">
    <text evidence="6">Amine and polyamine biosynthesis; carnitine biosynthesis.</text>
</comment>
<keyword evidence="26" id="KW-1185">Reference proteome</keyword>
<evidence type="ECO:0000256" key="20">
    <source>
        <dbReference type="ARBA" id="ARBA00025913"/>
    </source>
</evidence>
<feature type="domain" description="TauD/TfdA-like" evidence="23">
    <location>
        <begin position="558"/>
        <end position="767"/>
    </location>
</feature>
<evidence type="ECO:0000313" key="25">
    <source>
        <dbReference type="EMBL" id="MBN3324995.1"/>
    </source>
</evidence>
<keyword evidence="15" id="KW-0560">Oxidoreductase</keyword>
<dbReference type="CDD" id="cd00250">
    <property type="entry name" value="CAS_like"/>
    <property type="match status" value="1"/>
</dbReference>
<dbReference type="InterPro" id="IPR026772">
    <property type="entry name" value="Fibin"/>
</dbReference>
<keyword evidence="12" id="KW-0256">Endoplasmic reticulum</keyword>
<dbReference type="UniPathway" id="UPA00118"/>
<keyword evidence="13" id="KW-0124">Carnitine biosynthesis</keyword>
<evidence type="ECO:0000259" key="24">
    <source>
        <dbReference type="Pfam" id="PF06155"/>
    </source>
</evidence>
<comment type="cofactor">
    <cofactor evidence="2">
        <name>L-ascorbate</name>
        <dbReference type="ChEBI" id="CHEBI:38290"/>
    </cofactor>
</comment>
<comment type="subcellular location">
    <subcellularLocation>
        <location evidence="3">Endoplasmic reticulum</location>
    </subcellularLocation>
    <subcellularLocation>
        <location evidence="4">Golgi apparatus</location>
    </subcellularLocation>
    <subcellularLocation>
        <location evidence="5">Secreted</location>
    </subcellularLocation>
</comment>
<dbReference type="GO" id="GO:0046872">
    <property type="term" value="F:metal ion binding"/>
    <property type="evidence" value="ECO:0007669"/>
    <property type="project" value="UniProtKB-KW"/>
</dbReference>
<keyword evidence="18" id="KW-1015">Disulfide bond</keyword>
<feature type="chain" id="PRO_5035318124" evidence="22">
    <location>
        <begin position="20"/>
        <end position="788"/>
    </location>
</feature>
<evidence type="ECO:0000256" key="12">
    <source>
        <dbReference type="ARBA" id="ARBA00022824"/>
    </source>
</evidence>
<dbReference type="Proteomes" id="UP000736164">
    <property type="component" value="Unassembled WGS sequence"/>
</dbReference>
<evidence type="ECO:0000256" key="6">
    <source>
        <dbReference type="ARBA" id="ARBA00005022"/>
    </source>
</evidence>
<dbReference type="Pfam" id="PF06155">
    <property type="entry name" value="GBBH-like_N"/>
    <property type="match status" value="1"/>
</dbReference>
<reference evidence="25" key="1">
    <citation type="journal article" date="2021" name="Cell">
        <title>Tracing the genetic footprints of vertebrate landing in non-teleost ray-finned fishes.</title>
        <authorList>
            <person name="Bi X."/>
            <person name="Wang K."/>
            <person name="Yang L."/>
            <person name="Pan H."/>
            <person name="Jiang H."/>
            <person name="Wei Q."/>
            <person name="Fang M."/>
            <person name="Yu H."/>
            <person name="Zhu C."/>
            <person name="Cai Y."/>
            <person name="He Y."/>
            <person name="Gan X."/>
            <person name="Zeng H."/>
            <person name="Yu D."/>
            <person name="Zhu Y."/>
            <person name="Jiang H."/>
            <person name="Qiu Q."/>
            <person name="Yang H."/>
            <person name="Zhang Y.E."/>
            <person name="Wang W."/>
            <person name="Zhu M."/>
            <person name="He S."/>
            <person name="Zhang G."/>
        </authorList>
    </citation>
    <scope>NUCLEOTIDE SEQUENCE</scope>
    <source>
        <strain evidence="25">Allg_001</strain>
    </source>
</reference>
<evidence type="ECO:0000256" key="4">
    <source>
        <dbReference type="ARBA" id="ARBA00004555"/>
    </source>
</evidence>
<dbReference type="GO" id="GO:0005783">
    <property type="term" value="C:endoplasmic reticulum"/>
    <property type="evidence" value="ECO:0007669"/>
    <property type="project" value="UniProtKB-SubCell"/>
</dbReference>
<dbReference type="Gene3D" id="3.60.130.10">
    <property type="entry name" value="Clavaminate synthase-like"/>
    <property type="match status" value="2"/>
</dbReference>
<evidence type="ECO:0000259" key="23">
    <source>
        <dbReference type="Pfam" id="PF02668"/>
    </source>
</evidence>
<accession>A0A8J7P444</accession>
<dbReference type="InterPro" id="IPR010376">
    <property type="entry name" value="GBBH-like_N"/>
</dbReference>
<keyword evidence="19" id="KW-0325">Glycoprotein</keyword>
<dbReference type="GO" id="GO:0005794">
    <property type="term" value="C:Golgi apparatus"/>
    <property type="evidence" value="ECO:0007669"/>
    <property type="project" value="UniProtKB-SubCell"/>
</dbReference>
<dbReference type="InterPro" id="IPR042098">
    <property type="entry name" value="TauD-like_sf"/>
</dbReference>
<evidence type="ECO:0000256" key="1">
    <source>
        <dbReference type="ARBA" id="ARBA00001954"/>
    </source>
</evidence>
<evidence type="ECO:0000256" key="22">
    <source>
        <dbReference type="SAM" id="SignalP"/>
    </source>
</evidence>
<dbReference type="FunFam" id="3.60.130.10:FF:000001">
    <property type="entry name" value="Trimethyllysine dioxygenase, mitochondrial"/>
    <property type="match status" value="1"/>
</dbReference>
<comment type="cofactor">
    <cofactor evidence="1">
        <name>Fe(2+)</name>
        <dbReference type="ChEBI" id="CHEBI:29033"/>
    </cofactor>
</comment>
<evidence type="ECO:0000256" key="14">
    <source>
        <dbReference type="ARBA" id="ARBA00022964"/>
    </source>
</evidence>
<evidence type="ECO:0000256" key="21">
    <source>
        <dbReference type="SAM" id="MobiDB-lite"/>
    </source>
</evidence>
<feature type="domain" description="Gamma-butyrobetaine hydroxylase-like N-terminal" evidence="24">
    <location>
        <begin position="340"/>
        <end position="409"/>
    </location>
</feature>
<feature type="non-terminal residue" evidence="25">
    <location>
        <position position="1"/>
    </location>
</feature>
<keyword evidence="16" id="KW-0408">Iron</keyword>
<evidence type="ECO:0000256" key="15">
    <source>
        <dbReference type="ARBA" id="ARBA00023002"/>
    </source>
</evidence>
<dbReference type="PANTHER" id="PTHR31185:SF0">
    <property type="entry name" value="FIN BUD INITIATION FACTOR HOMOLOG"/>
    <property type="match status" value="1"/>
</dbReference>
<evidence type="ECO:0000256" key="11">
    <source>
        <dbReference type="ARBA" id="ARBA00022729"/>
    </source>
</evidence>
<evidence type="ECO:0000256" key="13">
    <source>
        <dbReference type="ARBA" id="ARBA00022873"/>
    </source>
</evidence>
<dbReference type="GO" id="GO:0016706">
    <property type="term" value="F:2-oxoglutarate-dependent dioxygenase activity"/>
    <property type="evidence" value="ECO:0007669"/>
    <property type="project" value="UniProtKB-ARBA"/>
</dbReference>
<comment type="similarity">
    <text evidence="8">Belongs to the gamma-BBH/TMLD family.</text>
</comment>
<keyword evidence="10" id="KW-0479">Metal-binding</keyword>
<evidence type="ECO:0000256" key="10">
    <source>
        <dbReference type="ARBA" id="ARBA00022723"/>
    </source>
</evidence>